<protein>
    <recommendedName>
        <fullName evidence="3">DUF2188 domain-containing protein</fullName>
    </recommendedName>
</protein>
<accession>A0A0F6VZW8</accession>
<dbReference type="InterPro" id="IPR018691">
    <property type="entry name" value="DUF2188"/>
</dbReference>
<dbReference type="AlphaFoldDB" id="A0A0F6VZW8"/>
<name>A0A0F6VZW8_9BACT</name>
<sequence>MKLAGDSQTEYADTKESAIARAKQLARRAPRAQVVIFDEDGRVEQEIYFDPSTERSV</sequence>
<organism evidence="1 2">
    <name type="scientific">Sandaracinus amylolyticus</name>
    <dbReference type="NCBI Taxonomy" id="927083"/>
    <lineage>
        <taxon>Bacteria</taxon>
        <taxon>Pseudomonadati</taxon>
        <taxon>Myxococcota</taxon>
        <taxon>Polyangia</taxon>
        <taxon>Polyangiales</taxon>
        <taxon>Sandaracinaceae</taxon>
        <taxon>Sandaracinus</taxon>
    </lineage>
</organism>
<dbReference type="STRING" id="927083.DB32_000839"/>
<proteinExistence type="predicted"/>
<evidence type="ECO:0008006" key="3">
    <source>
        <dbReference type="Google" id="ProtNLM"/>
    </source>
</evidence>
<evidence type="ECO:0000313" key="1">
    <source>
        <dbReference type="EMBL" id="AKF03690.1"/>
    </source>
</evidence>
<dbReference type="Pfam" id="PF09954">
    <property type="entry name" value="DUF2188"/>
    <property type="match status" value="1"/>
</dbReference>
<dbReference type="EMBL" id="CP011125">
    <property type="protein sequence ID" value="AKF03690.1"/>
    <property type="molecule type" value="Genomic_DNA"/>
</dbReference>
<evidence type="ECO:0000313" key="2">
    <source>
        <dbReference type="Proteomes" id="UP000034883"/>
    </source>
</evidence>
<dbReference type="Proteomes" id="UP000034883">
    <property type="component" value="Chromosome"/>
</dbReference>
<keyword evidence="2" id="KW-1185">Reference proteome</keyword>
<reference evidence="1 2" key="1">
    <citation type="submission" date="2015-03" db="EMBL/GenBank/DDBJ databases">
        <title>Genome assembly of Sandaracinus amylolyticus DSM 53668.</title>
        <authorList>
            <person name="Sharma G."/>
            <person name="Subramanian S."/>
        </authorList>
    </citation>
    <scope>NUCLEOTIDE SEQUENCE [LARGE SCALE GENOMIC DNA]</scope>
    <source>
        <strain evidence="1 2">DSM 53668</strain>
    </source>
</reference>
<gene>
    <name evidence="1" type="ORF">DB32_000839</name>
</gene>
<dbReference type="KEGG" id="samy:DB32_000839"/>